<proteinExistence type="predicted"/>
<accession>A0ABD2NM61</accession>
<evidence type="ECO:0000313" key="2">
    <source>
        <dbReference type="Proteomes" id="UP001516400"/>
    </source>
</evidence>
<protein>
    <submittedName>
        <fullName evidence="1">Uncharacterized protein</fullName>
    </submittedName>
</protein>
<comment type="caution">
    <text evidence="1">The sequence shown here is derived from an EMBL/GenBank/DDBJ whole genome shotgun (WGS) entry which is preliminary data.</text>
</comment>
<dbReference type="Proteomes" id="UP001516400">
    <property type="component" value="Unassembled WGS sequence"/>
</dbReference>
<keyword evidence="2" id="KW-1185">Reference proteome</keyword>
<dbReference type="AlphaFoldDB" id="A0ABD2NM61"/>
<dbReference type="EMBL" id="JABFTP020000124">
    <property type="protein sequence ID" value="KAL3279798.1"/>
    <property type="molecule type" value="Genomic_DNA"/>
</dbReference>
<name>A0ABD2NM61_9CUCU</name>
<organism evidence="1 2">
    <name type="scientific">Cryptolaemus montrouzieri</name>
    <dbReference type="NCBI Taxonomy" id="559131"/>
    <lineage>
        <taxon>Eukaryota</taxon>
        <taxon>Metazoa</taxon>
        <taxon>Ecdysozoa</taxon>
        <taxon>Arthropoda</taxon>
        <taxon>Hexapoda</taxon>
        <taxon>Insecta</taxon>
        <taxon>Pterygota</taxon>
        <taxon>Neoptera</taxon>
        <taxon>Endopterygota</taxon>
        <taxon>Coleoptera</taxon>
        <taxon>Polyphaga</taxon>
        <taxon>Cucujiformia</taxon>
        <taxon>Coccinelloidea</taxon>
        <taxon>Coccinellidae</taxon>
        <taxon>Scymninae</taxon>
        <taxon>Scymnini</taxon>
        <taxon>Cryptolaemus</taxon>
    </lineage>
</organism>
<reference evidence="1 2" key="1">
    <citation type="journal article" date="2021" name="BMC Biol.">
        <title>Horizontally acquired antibacterial genes associated with adaptive radiation of ladybird beetles.</title>
        <authorList>
            <person name="Li H.S."/>
            <person name="Tang X.F."/>
            <person name="Huang Y.H."/>
            <person name="Xu Z.Y."/>
            <person name="Chen M.L."/>
            <person name="Du X.Y."/>
            <person name="Qiu B.Y."/>
            <person name="Chen P.T."/>
            <person name="Zhang W."/>
            <person name="Slipinski A."/>
            <person name="Escalona H.E."/>
            <person name="Waterhouse R.M."/>
            <person name="Zwick A."/>
            <person name="Pang H."/>
        </authorList>
    </citation>
    <scope>NUCLEOTIDE SEQUENCE [LARGE SCALE GENOMIC DNA]</scope>
    <source>
        <strain evidence="1">SYSU2018</strain>
    </source>
</reference>
<sequence>MSNIFATSLSNLVNRLGRSIALVCGDFDCKTIDWNPSGFGHYETNNTLYYAMRTDITHCSAPLVREDANHPALEFVINIEAIKYIRENIRFINFKRAEYTIMNSVPWSDILSRGSLDDNLTTLYAILNETIQKNIPLITKNGKLPLYFSI</sequence>
<gene>
    <name evidence="1" type="ORF">HHI36_017306</name>
</gene>
<evidence type="ECO:0000313" key="1">
    <source>
        <dbReference type="EMBL" id="KAL3279798.1"/>
    </source>
</evidence>